<keyword evidence="1" id="KW-0678">Repressor</keyword>
<dbReference type="GO" id="GO:0003677">
    <property type="term" value="F:DNA binding"/>
    <property type="evidence" value="ECO:0007669"/>
    <property type="project" value="UniProtKB-KW"/>
</dbReference>
<evidence type="ECO:0000313" key="6">
    <source>
        <dbReference type="EMBL" id="VAX29691.1"/>
    </source>
</evidence>
<protein>
    <recommendedName>
        <fullName evidence="5">HTH merR-type domain-containing protein</fullName>
    </recommendedName>
</protein>
<evidence type="ECO:0000256" key="3">
    <source>
        <dbReference type="ARBA" id="ARBA00023125"/>
    </source>
</evidence>
<dbReference type="PANTHER" id="PTHR30204:SF69">
    <property type="entry name" value="MERR-FAMILY TRANSCRIPTIONAL REGULATOR"/>
    <property type="match status" value="1"/>
</dbReference>
<accession>A0A3B1CT70</accession>
<dbReference type="GO" id="GO:0003700">
    <property type="term" value="F:DNA-binding transcription factor activity"/>
    <property type="evidence" value="ECO:0007669"/>
    <property type="project" value="InterPro"/>
</dbReference>
<dbReference type="AlphaFoldDB" id="A0A3B1CT70"/>
<dbReference type="PROSITE" id="PS50937">
    <property type="entry name" value="HTH_MERR_2"/>
    <property type="match status" value="1"/>
</dbReference>
<evidence type="ECO:0000259" key="5">
    <source>
        <dbReference type="PROSITE" id="PS50937"/>
    </source>
</evidence>
<dbReference type="EMBL" id="UOGF01000055">
    <property type="protein sequence ID" value="VAX29691.1"/>
    <property type="molecule type" value="Genomic_DNA"/>
</dbReference>
<evidence type="ECO:0000256" key="2">
    <source>
        <dbReference type="ARBA" id="ARBA00023015"/>
    </source>
</evidence>
<organism evidence="6">
    <name type="scientific">hydrothermal vent metagenome</name>
    <dbReference type="NCBI Taxonomy" id="652676"/>
    <lineage>
        <taxon>unclassified sequences</taxon>
        <taxon>metagenomes</taxon>
        <taxon>ecological metagenomes</taxon>
    </lineage>
</organism>
<dbReference type="SUPFAM" id="SSF46955">
    <property type="entry name" value="Putative DNA-binding domain"/>
    <property type="match status" value="1"/>
</dbReference>
<sequence length="138" mass="15922">MTVVQLARKVSIPAEIVRYYTRIGLLKPERHQENGYRLFSFDDIKRLKFILRAKGLGFTLSEISKILDHAENHNSPCPLVRDLITCRIKENRERLDAMAHLQIRMEKALAQWKAMPDGMPNGHSVCHLIEAMDERGQA</sequence>
<evidence type="ECO:0000256" key="4">
    <source>
        <dbReference type="ARBA" id="ARBA00023163"/>
    </source>
</evidence>
<gene>
    <name evidence="6" type="ORF">MNBD_NITROSPIRAE01-491</name>
</gene>
<keyword evidence="4" id="KW-0804">Transcription</keyword>
<dbReference type="PANTHER" id="PTHR30204">
    <property type="entry name" value="REDOX-CYCLING DRUG-SENSING TRANSCRIPTIONAL ACTIVATOR SOXR"/>
    <property type="match status" value="1"/>
</dbReference>
<evidence type="ECO:0000256" key="1">
    <source>
        <dbReference type="ARBA" id="ARBA00022491"/>
    </source>
</evidence>
<dbReference type="Pfam" id="PF13411">
    <property type="entry name" value="MerR_1"/>
    <property type="match status" value="1"/>
</dbReference>
<dbReference type="InterPro" id="IPR000551">
    <property type="entry name" value="MerR-type_HTH_dom"/>
</dbReference>
<keyword evidence="3" id="KW-0238">DNA-binding</keyword>
<name>A0A3B1CT70_9ZZZZ</name>
<dbReference type="Gene3D" id="1.10.1660.10">
    <property type="match status" value="1"/>
</dbReference>
<proteinExistence type="predicted"/>
<feature type="domain" description="HTH merR-type" evidence="5">
    <location>
        <begin position="1"/>
        <end position="69"/>
    </location>
</feature>
<dbReference type="PRINTS" id="PR00040">
    <property type="entry name" value="HTHMERR"/>
</dbReference>
<reference evidence="6" key="1">
    <citation type="submission" date="2018-06" db="EMBL/GenBank/DDBJ databases">
        <authorList>
            <person name="Zhirakovskaya E."/>
        </authorList>
    </citation>
    <scope>NUCLEOTIDE SEQUENCE</scope>
</reference>
<dbReference type="InterPro" id="IPR009061">
    <property type="entry name" value="DNA-bd_dom_put_sf"/>
</dbReference>
<dbReference type="InterPro" id="IPR047057">
    <property type="entry name" value="MerR_fam"/>
</dbReference>
<dbReference type="SMART" id="SM00422">
    <property type="entry name" value="HTH_MERR"/>
    <property type="match status" value="1"/>
</dbReference>
<keyword evidence="2" id="KW-0805">Transcription regulation</keyword>